<protein>
    <recommendedName>
        <fullName evidence="4">Apple domain-containing protein</fullName>
    </recommendedName>
</protein>
<gene>
    <name evidence="3" type="ORF">LGLO00237_LOCUS1101</name>
</gene>
<dbReference type="AlphaFoldDB" id="A0A7S3Y9L8"/>
<reference evidence="3" key="1">
    <citation type="submission" date="2021-01" db="EMBL/GenBank/DDBJ databases">
        <authorList>
            <person name="Corre E."/>
            <person name="Pelletier E."/>
            <person name="Niang G."/>
            <person name="Scheremetjew M."/>
            <person name="Finn R."/>
            <person name="Kale V."/>
            <person name="Holt S."/>
            <person name="Cochrane G."/>
            <person name="Meng A."/>
            <person name="Brown T."/>
            <person name="Cohen L."/>
        </authorList>
    </citation>
    <scope>NUCLEOTIDE SEQUENCE</scope>
    <source>
        <strain evidence="3">CCCM811</strain>
    </source>
</reference>
<evidence type="ECO:0008006" key="4">
    <source>
        <dbReference type="Google" id="ProtNLM"/>
    </source>
</evidence>
<keyword evidence="2" id="KW-0732">Signal</keyword>
<evidence type="ECO:0000256" key="1">
    <source>
        <dbReference type="SAM" id="MobiDB-lite"/>
    </source>
</evidence>
<organism evidence="3">
    <name type="scientific">Lotharella globosa</name>
    <dbReference type="NCBI Taxonomy" id="91324"/>
    <lineage>
        <taxon>Eukaryota</taxon>
        <taxon>Sar</taxon>
        <taxon>Rhizaria</taxon>
        <taxon>Cercozoa</taxon>
        <taxon>Chlorarachniophyceae</taxon>
        <taxon>Lotharella</taxon>
    </lineage>
</organism>
<feature type="signal peptide" evidence="2">
    <location>
        <begin position="1"/>
        <end position="18"/>
    </location>
</feature>
<dbReference type="EMBL" id="HBIV01001583">
    <property type="protein sequence ID" value="CAE0645175.1"/>
    <property type="molecule type" value="Transcribed_RNA"/>
</dbReference>
<evidence type="ECO:0000256" key="2">
    <source>
        <dbReference type="SAM" id="SignalP"/>
    </source>
</evidence>
<feature type="chain" id="PRO_5030935623" description="Apple domain-containing protein" evidence="2">
    <location>
        <begin position="19"/>
        <end position="362"/>
    </location>
</feature>
<proteinExistence type="predicted"/>
<sequence length="362" mass="39834">MRALRLFAIAAPFLAAQASWDQDTEKFTPVDDKAILEAVAKQIGQPLAEAYQPKNKLIAQNEKESANTSQTKKISLIEADANLDIAVNVNEEVGPIWGDYAYVGDQCGDDEVANQGYLMKQMVNLETFPSHGKYGKLLTSKPHSHIAACMKKCQYVSEGEKKSPCTGVHFNEQGECVMHFMEVVGKEKAINATSPYGCYRRRDVPKRNFSAGYTHIGAGACISTNTLEYQPRKVTFNGPWSAMVMIHWCSVVCTTHDDCVAFTAGDFCDLYISDVAMDVSKTEKAFLQKPFGCYLKDSYMAKMALAAGNPTKELTQLMNAGAETLIETGAAVGGVKPQQVLTENKTREDSHQKPNMEDVIKI</sequence>
<feature type="compositionally biased region" description="Basic and acidic residues" evidence="1">
    <location>
        <begin position="344"/>
        <end position="362"/>
    </location>
</feature>
<evidence type="ECO:0000313" key="3">
    <source>
        <dbReference type="EMBL" id="CAE0645175.1"/>
    </source>
</evidence>
<feature type="region of interest" description="Disordered" evidence="1">
    <location>
        <begin position="340"/>
        <end position="362"/>
    </location>
</feature>
<name>A0A7S3Y9L8_9EUKA</name>
<accession>A0A7S3Y9L8</accession>